<feature type="transmembrane region" description="Helical" evidence="6">
    <location>
        <begin position="241"/>
        <end position="264"/>
    </location>
</feature>
<feature type="transmembrane region" description="Helical" evidence="6">
    <location>
        <begin position="276"/>
        <end position="295"/>
    </location>
</feature>
<feature type="transmembrane region" description="Helical" evidence="6">
    <location>
        <begin position="71"/>
        <end position="93"/>
    </location>
</feature>
<dbReference type="SUPFAM" id="SSF103473">
    <property type="entry name" value="MFS general substrate transporter"/>
    <property type="match status" value="1"/>
</dbReference>
<protein>
    <submittedName>
        <fullName evidence="8">Arabinose efflux permease family protein</fullName>
    </submittedName>
</protein>
<evidence type="ECO:0000313" key="8">
    <source>
        <dbReference type="EMBL" id="APU15923.1"/>
    </source>
</evidence>
<feature type="transmembrane region" description="Helical" evidence="6">
    <location>
        <begin position="130"/>
        <end position="154"/>
    </location>
</feature>
<feature type="domain" description="Major facilitator superfamily (MFS) profile" evidence="7">
    <location>
        <begin position="37"/>
        <end position="420"/>
    </location>
</feature>
<dbReference type="GO" id="GO:0022857">
    <property type="term" value="F:transmembrane transporter activity"/>
    <property type="evidence" value="ECO:0007669"/>
    <property type="project" value="InterPro"/>
</dbReference>
<dbReference type="AlphaFoldDB" id="A0AAC9PTA1"/>
<evidence type="ECO:0000256" key="1">
    <source>
        <dbReference type="ARBA" id="ARBA00004651"/>
    </source>
</evidence>
<dbReference type="InterPro" id="IPR036259">
    <property type="entry name" value="MFS_trans_sf"/>
</dbReference>
<evidence type="ECO:0000256" key="5">
    <source>
        <dbReference type="ARBA" id="ARBA00023136"/>
    </source>
</evidence>
<dbReference type="InterPro" id="IPR020846">
    <property type="entry name" value="MFS_dom"/>
</dbReference>
<dbReference type="KEGG" id="acad:UA74_19490"/>
<keyword evidence="3 6" id="KW-0812">Transmembrane</keyword>
<evidence type="ECO:0000256" key="3">
    <source>
        <dbReference type="ARBA" id="ARBA00022692"/>
    </source>
</evidence>
<keyword evidence="2" id="KW-0813">Transport</keyword>
<dbReference type="PANTHER" id="PTHR43385">
    <property type="entry name" value="RIBOFLAVIN TRANSPORTER RIBJ"/>
    <property type="match status" value="1"/>
</dbReference>
<feature type="transmembrane region" description="Helical" evidence="6">
    <location>
        <begin position="40"/>
        <end position="59"/>
    </location>
</feature>
<sequence length="429" mass="44553">MLRCRSRRRADGVVTAYDGRAACGVSTQTEALTPSGLRRVLITLCVTETTSWGVLYYAFPVMSAEIARSTGWSMPAVTAAFSVGQLVAAFIGIPVGRRLDRHGPRAVMTAGSILATVAVAGIATAQSLSWFVVAWLAAGVAMGAVLYPPAFAALTRWHGRDRVRALMILTLAAGCASTVFAPLTAVLAEEFGWRRAYLMLGLILAVVTVPGHWAGLRGRWPDVADPRPDGQVRSSVPRSPAFLALTTSLALATFGSFAVVVHLVPLLVERGVDTTLAALALGLGGVGQVAGRLGYSVLSRHVGVRMRTALILLACGVTTALFGVFTTAAALIAASVAAGVTRGVLTLVQASAVSDRWGHAQYGRLTGLLSAPLTIAAALAPWAGAAMAELLGGYAPMFLLLAVMSIIASALSLASTPRISTPLLAEENR</sequence>
<dbReference type="InterPro" id="IPR052983">
    <property type="entry name" value="MFS_Riboflavin_Transporter"/>
</dbReference>
<feature type="transmembrane region" description="Helical" evidence="6">
    <location>
        <begin position="365"/>
        <end position="388"/>
    </location>
</feature>
<dbReference type="InterPro" id="IPR011701">
    <property type="entry name" value="MFS"/>
</dbReference>
<feature type="transmembrane region" description="Helical" evidence="6">
    <location>
        <begin position="197"/>
        <end position="216"/>
    </location>
</feature>
<keyword evidence="9" id="KW-1185">Reference proteome</keyword>
<dbReference type="Proteomes" id="UP000185511">
    <property type="component" value="Chromosome"/>
</dbReference>
<dbReference type="Gene3D" id="1.20.1250.20">
    <property type="entry name" value="MFS general substrate transporter like domains"/>
    <property type="match status" value="1"/>
</dbReference>
<keyword evidence="4 6" id="KW-1133">Transmembrane helix</keyword>
<dbReference type="Pfam" id="PF07690">
    <property type="entry name" value="MFS_1"/>
    <property type="match status" value="1"/>
</dbReference>
<feature type="transmembrane region" description="Helical" evidence="6">
    <location>
        <begin position="166"/>
        <end position="185"/>
    </location>
</feature>
<comment type="subcellular location">
    <subcellularLocation>
        <location evidence="1">Cell membrane</location>
        <topology evidence="1">Multi-pass membrane protein</topology>
    </subcellularLocation>
</comment>
<name>A0AAC9PTA1_9PSEU</name>
<evidence type="ECO:0000259" key="7">
    <source>
        <dbReference type="PROSITE" id="PS50850"/>
    </source>
</evidence>
<evidence type="ECO:0000256" key="4">
    <source>
        <dbReference type="ARBA" id="ARBA00022989"/>
    </source>
</evidence>
<accession>A0AAC9PTA1</accession>
<dbReference type="PROSITE" id="PS50850">
    <property type="entry name" value="MFS"/>
    <property type="match status" value="1"/>
</dbReference>
<dbReference type="EMBL" id="CP016076">
    <property type="protein sequence ID" value="APU15923.1"/>
    <property type="molecule type" value="Genomic_DNA"/>
</dbReference>
<keyword evidence="5 6" id="KW-0472">Membrane</keyword>
<evidence type="ECO:0000256" key="2">
    <source>
        <dbReference type="ARBA" id="ARBA00022448"/>
    </source>
</evidence>
<feature type="transmembrane region" description="Helical" evidence="6">
    <location>
        <begin position="307"/>
        <end position="325"/>
    </location>
</feature>
<proteinExistence type="predicted"/>
<evidence type="ECO:0000313" key="9">
    <source>
        <dbReference type="Proteomes" id="UP000185511"/>
    </source>
</evidence>
<dbReference type="PANTHER" id="PTHR43385:SF1">
    <property type="entry name" value="RIBOFLAVIN TRANSPORTER RIBJ"/>
    <property type="match status" value="1"/>
</dbReference>
<reference evidence="9" key="1">
    <citation type="submission" date="2016-06" db="EMBL/GenBank/DDBJ databases">
        <title>Complete genome sequence of Actinoalloteichus fjordicus DSM 46855 (=ADI127-17), type strain of the new species Actinoalloteichus fjordicus.</title>
        <authorList>
            <person name="Ruckert C."/>
            <person name="Nouioui I."/>
            <person name="Willmese J."/>
            <person name="van Wezel G."/>
            <person name="Klenk H.-P."/>
            <person name="Kalinowski J."/>
            <person name="Zotchev S.B."/>
        </authorList>
    </citation>
    <scope>NUCLEOTIDE SEQUENCE [LARGE SCALE GENOMIC DNA]</scope>
    <source>
        <strain evidence="9">ADI127-7</strain>
    </source>
</reference>
<feature type="transmembrane region" description="Helical" evidence="6">
    <location>
        <begin position="394"/>
        <end position="414"/>
    </location>
</feature>
<organism evidence="8 9">
    <name type="scientific">Actinoalloteichus fjordicus</name>
    <dbReference type="NCBI Taxonomy" id="1612552"/>
    <lineage>
        <taxon>Bacteria</taxon>
        <taxon>Bacillati</taxon>
        <taxon>Actinomycetota</taxon>
        <taxon>Actinomycetes</taxon>
        <taxon>Pseudonocardiales</taxon>
        <taxon>Pseudonocardiaceae</taxon>
        <taxon>Actinoalloteichus</taxon>
    </lineage>
</organism>
<dbReference type="GO" id="GO:0005886">
    <property type="term" value="C:plasma membrane"/>
    <property type="evidence" value="ECO:0007669"/>
    <property type="project" value="UniProtKB-SubCell"/>
</dbReference>
<feature type="transmembrane region" description="Helical" evidence="6">
    <location>
        <begin position="105"/>
        <end position="124"/>
    </location>
</feature>
<evidence type="ECO:0000256" key="6">
    <source>
        <dbReference type="SAM" id="Phobius"/>
    </source>
</evidence>
<gene>
    <name evidence="8" type="ORF">UA74_19490</name>
</gene>